<protein>
    <submittedName>
        <fullName evidence="1">Uncharacterized protein</fullName>
    </submittedName>
</protein>
<comment type="caution">
    <text evidence="1">The sequence shown here is derived from an EMBL/GenBank/DDBJ whole genome shotgun (WGS) entry which is preliminary data.</text>
</comment>
<accession>A0ABV6G2P5</accession>
<dbReference type="RefSeq" id="WP_019953207.1">
    <property type="nucleotide sequence ID" value="NZ_JBHLVX010000030.1"/>
</dbReference>
<gene>
    <name evidence="1" type="ORF">ACFFHW_07970</name>
</gene>
<keyword evidence="2" id="KW-1185">Reference proteome</keyword>
<evidence type="ECO:0000313" key="2">
    <source>
        <dbReference type="Proteomes" id="UP001589814"/>
    </source>
</evidence>
<dbReference type="EMBL" id="JBHLVX010000030">
    <property type="protein sequence ID" value="MFC0267922.1"/>
    <property type="molecule type" value="Genomic_DNA"/>
</dbReference>
<evidence type="ECO:0000313" key="1">
    <source>
        <dbReference type="EMBL" id="MFC0267922.1"/>
    </source>
</evidence>
<organism evidence="1 2">
    <name type="scientific">Kushneria aurantia</name>
    <dbReference type="NCBI Taxonomy" id="504092"/>
    <lineage>
        <taxon>Bacteria</taxon>
        <taxon>Pseudomonadati</taxon>
        <taxon>Pseudomonadota</taxon>
        <taxon>Gammaproteobacteria</taxon>
        <taxon>Oceanospirillales</taxon>
        <taxon>Halomonadaceae</taxon>
        <taxon>Kushneria</taxon>
    </lineage>
</organism>
<dbReference type="Proteomes" id="UP001589814">
    <property type="component" value="Unassembled WGS sequence"/>
</dbReference>
<proteinExistence type="predicted"/>
<name>A0ABV6G2P5_9GAMM</name>
<sequence length="69" mass="8016">MGRIDYHDFEKQRGLDYIARYLTKVDEYAAMLVTGRTFQASPIPNVPEGPRPGRPRQHLAAWCYDEISF</sequence>
<reference evidence="1 2" key="1">
    <citation type="submission" date="2024-09" db="EMBL/GenBank/DDBJ databases">
        <authorList>
            <person name="Sun Q."/>
            <person name="Mori K."/>
        </authorList>
    </citation>
    <scope>NUCLEOTIDE SEQUENCE [LARGE SCALE GENOMIC DNA]</scope>
    <source>
        <strain evidence="1 2">CCM 7415</strain>
    </source>
</reference>